<dbReference type="InterPro" id="IPR002589">
    <property type="entry name" value="Macro_dom"/>
</dbReference>
<dbReference type="AlphaFoldDB" id="A0A0C3PN80"/>
<dbReference type="PANTHER" id="PTHR11106">
    <property type="entry name" value="GANGLIOSIDE INDUCED DIFFERENTIATION ASSOCIATED PROTEIN 2-RELATED"/>
    <property type="match status" value="1"/>
</dbReference>
<proteinExistence type="predicted"/>
<feature type="domain" description="Macro" evidence="1">
    <location>
        <begin position="27"/>
        <end position="215"/>
    </location>
</feature>
<name>A0A0C3PN80_PHLG1</name>
<dbReference type="Proteomes" id="UP000053257">
    <property type="component" value="Unassembled WGS sequence"/>
</dbReference>
<evidence type="ECO:0000313" key="3">
    <source>
        <dbReference type="Proteomes" id="UP000053257"/>
    </source>
</evidence>
<dbReference type="PANTHER" id="PTHR11106:SF27">
    <property type="entry name" value="MACRO DOMAIN-CONTAINING PROTEIN"/>
    <property type="match status" value="1"/>
</dbReference>
<dbReference type="HOGENOM" id="CLU_046550_3_1_1"/>
<dbReference type="Gene3D" id="3.40.220.10">
    <property type="entry name" value="Leucine Aminopeptidase, subunit E, domain 1"/>
    <property type="match status" value="1"/>
</dbReference>
<dbReference type="STRING" id="745531.A0A0C3PN80"/>
<protein>
    <recommendedName>
        <fullName evidence="1">Macro domain-containing protein</fullName>
    </recommendedName>
</protein>
<accession>A0A0C3PN80</accession>
<dbReference type="InterPro" id="IPR043472">
    <property type="entry name" value="Macro_dom-like"/>
</dbReference>
<reference evidence="2 3" key="1">
    <citation type="journal article" date="2014" name="PLoS Genet.">
        <title>Analysis of the Phlebiopsis gigantea genome, transcriptome and secretome provides insight into its pioneer colonization strategies of wood.</title>
        <authorList>
            <person name="Hori C."/>
            <person name="Ishida T."/>
            <person name="Igarashi K."/>
            <person name="Samejima M."/>
            <person name="Suzuki H."/>
            <person name="Master E."/>
            <person name="Ferreira P."/>
            <person name="Ruiz-Duenas F.J."/>
            <person name="Held B."/>
            <person name="Canessa P."/>
            <person name="Larrondo L.F."/>
            <person name="Schmoll M."/>
            <person name="Druzhinina I.S."/>
            <person name="Kubicek C.P."/>
            <person name="Gaskell J.A."/>
            <person name="Kersten P."/>
            <person name="St John F."/>
            <person name="Glasner J."/>
            <person name="Sabat G."/>
            <person name="Splinter BonDurant S."/>
            <person name="Syed K."/>
            <person name="Yadav J."/>
            <person name="Mgbeahuruike A.C."/>
            <person name="Kovalchuk A."/>
            <person name="Asiegbu F.O."/>
            <person name="Lackner G."/>
            <person name="Hoffmeister D."/>
            <person name="Rencoret J."/>
            <person name="Gutierrez A."/>
            <person name="Sun H."/>
            <person name="Lindquist E."/>
            <person name="Barry K."/>
            <person name="Riley R."/>
            <person name="Grigoriev I.V."/>
            <person name="Henrissat B."/>
            <person name="Kues U."/>
            <person name="Berka R.M."/>
            <person name="Martinez A.T."/>
            <person name="Covert S.F."/>
            <person name="Blanchette R.A."/>
            <person name="Cullen D."/>
        </authorList>
    </citation>
    <scope>NUCLEOTIDE SEQUENCE [LARGE SCALE GENOMIC DNA]</scope>
    <source>
        <strain evidence="2 3">11061_1 CR5-6</strain>
    </source>
</reference>
<dbReference type="SUPFAM" id="SSF52949">
    <property type="entry name" value="Macro domain-like"/>
    <property type="match status" value="1"/>
</dbReference>
<gene>
    <name evidence="2" type="ORF">PHLGIDRAFT_104670</name>
</gene>
<dbReference type="OrthoDB" id="6077599at2759"/>
<dbReference type="PROSITE" id="PS51154">
    <property type="entry name" value="MACRO"/>
    <property type="match status" value="1"/>
</dbReference>
<evidence type="ECO:0000313" key="2">
    <source>
        <dbReference type="EMBL" id="KIP08253.1"/>
    </source>
</evidence>
<organism evidence="2 3">
    <name type="scientific">Phlebiopsis gigantea (strain 11061_1 CR5-6)</name>
    <name type="common">White-rot fungus</name>
    <name type="synonym">Peniophora gigantea</name>
    <dbReference type="NCBI Taxonomy" id="745531"/>
    <lineage>
        <taxon>Eukaryota</taxon>
        <taxon>Fungi</taxon>
        <taxon>Dikarya</taxon>
        <taxon>Basidiomycota</taxon>
        <taxon>Agaricomycotina</taxon>
        <taxon>Agaricomycetes</taxon>
        <taxon>Polyporales</taxon>
        <taxon>Phanerochaetaceae</taxon>
        <taxon>Phlebiopsis</taxon>
    </lineage>
</organism>
<keyword evidence="3" id="KW-1185">Reference proteome</keyword>
<evidence type="ECO:0000259" key="1">
    <source>
        <dbReference type="PROSITE" id="PS51154"/>
    </source>
</evidence>
<dbReference type="EMBL" id="KN840483">
    <property type="protein sequence ID" value="KIP08253.1"/>
    <property type="molecule type" value="Genomic_DNA"/>
</dbReference>
<sequence length="225" mass="24522">MKVALADVPTLRQLYQLKQIVPAATSAAKYKSSGNLLDRVSLYQGTITGLEVDSIVNAANRSLLGACKLNTRALVDGAIHAAAGPELVEECRTLDGCNVGDAKITRGYELPSKHVIHTVGPVYSASGVGRCAELLASCYRRSLEVTAQHNLRHIAFPSISTGVYGYPVEAATLIALEEVRKFMASEDGSKIKRAIFVVWSNQDKEIYEQLIPLYFPLDVKEKEEN</sequence>
<dbReference type="CDD" id="cd02908">
    <property type="entry name" value="Macro_OAADPr_deacetylase"/>
    <property type="match status" value="1"/>
</dbReference>
<dbReference type="Pfam" id="PF01661">
    <property type="entry name" value="Macro"/>
    <property type="match status" value="1"/>
</dbReference>
<dbReference type="SMART" id="SM00506">
    <property type="entry name" value="A1pp"/>
    <property type="match status" value="1"/>
</dbReference>